<dbReference type="Proteomes" id="UP000233551">
    <property type="component" value="Unassembled WGS sequence"/>
</dbReference>
<dbReference type="PANTHER" id="PTHR15863:SF2">
    <property type="entry name" value="MRN COMPLEX-INTERACTING PROTEIN"/>
    <property type="match status" value="1"/>
</dbReference>
<dbReference type="STRING" id="22663.A0A2I0JPA1"/>
<dbReference type="GO" id="GO:0005634">
    <property type="term" value="C:nucleus"/>
    <property type="evidence" value="ECO:0007669"/>
    <property type="project" value="TreeGrafter"/>
</dbReference>
<dbReference type="OrthoDB" id="5960226at2759"/>
<dbReference type="InterPro" id="IPR049472">
    <property type="entry name" value="MRNIP_N"/>
</dbReference>
<dbReference type="GO" id="GO:0003682">
    <property type="term" value="F:chromatin binding"/>
    <property type="evidence" value="ECO:0007669"/>
    <property type="project" value="TreeGrafter"/>
</dbReference>
<dbReference type="InterPro" id="IPR032739">
    <property type="entry name" value="MRNIP"/>
</dbReference>
<comment type="caution">
    <text evidence="1">The sequence shown here is derived from an EMBL/GenBank/DDBJ whole genome shotgun (WGS) entry which is preliminary data.</text>
</comment>
<dbReference type="EMBL" id="PGOL01001446">
    <property type="protein sequence ID" value="PKI58071.1"/>
    <property type="molecule type" value="Genomic_DNA"/>
</dbReference>
<dbReference type="GO" id="GO:0007095">
    <property type="term" value="P:mitotic G2 DNA damage checkpoint signaling"/>
    <property type="evidence" value="ECO:0007669"/>
    <property type="project" value="TreeGrafter"/>
</dbReference>
<dbReference type="Pfam" id="PF15749">
    <property type="entry name" value="MRNIP"/>
    <property type="match status" value="1"/>
</dbReference>
<accession>A0A2I0JPA1</accession>
<organism evidence="1 2">
    <name type="scientific">Punica granatum</name>
    <name type="common">Pomegranate</name>
    <dbReference type="NCBI Taxonomy" id="22663"/>
    <lineage>
        <taxon>Eukaryota</taxon>
        <taxon>Viridiplantae</taxon>
        <taxon>Streptophyta</taxon>
        <taxon>Embryophyta</taxon>
        <taxon>Tracheophyta</taxon>
        <taxon>Spermatophyta</taxon>
        <taxon>Magnoliopsida</taxon>
        <taxon>eudicotyledons</taxon>
        <taxon>Gunneridae</taxon>
        <taxon>Pentapetalae</taxon>
        <taxon>rosids</taxon>
        <taxon>malvids</taxon>
        <taxon>Myrtales</taxon>
        <taxon>Lythraceae</taxon>
        <taxon>Punica</taxon>
    </lineage>
</organism>
<gene>
    <name evidence="1" type="ORF">CRG98_021564</name>
</gene>
<proteinExistence type="predicted"/>
<name>A0A2I0JPA1_PUNGR</name>
<sequence length="257" mass="29148">MAPPFFIAVQCCQCSTMQVKQQKKSSSKWICVVCNQKQSVRKVFAQGSMAKDLRQFVQSFNMSRQFSNNPVTLPPQNDSETVEEAAYRISGDRDRRKQKRSDWTEYLDLEDATCAEEACDGDVNIVTELPEDMFKKPRMKDYPSQLGKQAEHAKLYRPIFSKSHVPRNAACPGIDARKSQRGDSGAEDKIIKLDGHPPFATSARASKWNSYITEDYNVSQFGSQKNLSDETGHQNFNAFTLTISDQKVEDDIHPDFV</sequence>
<protein>
    <submittedName>
        <fullName evidence="1">Uncharacterized protein</fullName>
    </submittedName>
</protein>
<evidence type="ECO:0000313" key="1">
    <source>
        <dbReference type="EMBL" id="PKI58071.1"/>
    </source>
</evidence>
<keyword evidence="2" id="KW-1185">Reference proteome</keyword>
<dbReference type="AlphaFoldDB" id="A0A2I0JPA1"/>
<evidence type="ECO:0000313" key="2">
    <source>
        <dbReference type="Proteomes" id="UP000233551"/>
    </source>
</evidence>
<dbReference type="PANTHER" id="PTHR15863">
    <property type="entry name" value="MRN COMPLEX-INTERACTING PROTEIN"/>
    <property type="match status" value="1"/>
</dbReference>
<reference evidence="1 2" key="1">
    <citation type="submission" date="2017-11" db="EMBL/GenBank/DDBJ databases">
        <title>De-novo sequencing of pomegranate (Punica granatum L.) genome.</title>
        <authorList>
            <person name="Akparov Z."/>
            <person name="Amiraslanov A."/>
            <person name="Hajiyeva S."/>
            <person name="Abbasov M."/>
            <person name="Kaur K."/>
            <person name="Hamwieh A."/>
            <person name="Solovyev V."/>
            <person name="Salamov A."/>
            <person name="Braich B."/>
            <person name="Kosarev P."/>
            <person name="Mahmoud A."/>
            <person name="Hajiyev E."/>
            <person name="Babayeva S."/>
            <person name="Izzatullayeva V."/>
            <person name="Mammadov A."/>
            <person name="Mammadov A."/>
            <person name="Sharifova S."/>
            <person name="Ojaghi J."/>
            <person name="Eynullazada K."/>
            <person name="Bayramov B."/>
            <person name="Abdulazimova A."/>
            <person name="Shahmuradov I."/>
        </authorList>
    </citation>
    <scope>NUCLEOTIDE SEQUENCE [LARGE SCALE GENOMIC DNA]</scope>
    <source>
        <strain evidence="2">cv. AG2017</strain>
        <tissue evidence="1">Leaf</tissue>
    </source>
</reference>
<dbReference type="GeneID" id="116203315"/>